<organism evidence="6 7">
    <name type="scientific">Saitoella complicata (strain BCRC 22490 / CBS 7301 / JCM 7358 / NBRC 10748 / NRRL Y-17804)</name>
    <dbReference type="NCBI Taxonomy" id="698492"/>
    <lineage>
        <taxon>Eukaryota</taxon>
        <taxon>Fungi</taxon>
        <taxon>Dikarya</taxon>
        <taxon>Ascomycota</taxon>
        <taxon>Taphrinomycotina</taxon>
        <taxon>Taphrinomycotina incertae sedis</taxon>
        <taxon>Saitoella</taxon>
    </lineage>
</organism>
<comment type="caution">
    <text evidence="5">Lacks conserved residue(s) required for the propagation of feature annotation.</text>
</comment>
<keyword evidence="3 5" id="KW-0418">Kinase</keyword>
<proteinExistence type="inferred from homology"/>
<dbReference type="GO" id="GO:0006085">
    <property type="term" value="P:acetyl-CoA biosynthetic process"/>
    <property type="evidence" value="ECO:0007669"/>
    <property type="project" value="UniProtKB-UniRule"/>
</dbReference>
<comment type="caution">
    <text evidence="6">The sequence shown here is derived from an EMBL/GenBank/DDBJ whole genome shotgun (WGS) entry which is preliminary data.</text>
</comment>
<keyword evidence="5" id="KW-0479">Metal-binding</keyword>
<accession>A0A0E9N8B6</accession>
<comment type="similarity">
    <text evidence="5">Belongs to the acetokinase family.</text>
</comment>
<keyword evidence="1 5" id="KW-0808">Transferase</keyword>
<feature type="active site" description="Proton donor/acceptor" evidence="5">
    <location>
        <position position="241"/>
    </location>
</feature>
<evidence type="ECO:0000256" key="5">
    <source>
        <dbReference type="HAMAP-Rule" id="MF_03131"/>
    </source>
</evidence>
<dbReference type="STRING" id="698492.A0A0E9N8B6"/>
<reference evidence="6 7" key="2">
    <citation type="journal article" date="2014" name="J. Gen. Appl. Microbiol.">
        <title>The early diverging ascomycetous budding yeast Saitoella complicata has three histone deacetylases belonging to the Clr6, Hos2, and Rpd3 lineages.</title>
        <authorList>
            <person name="Nishida H."/>
            <person name="Matsumoto T."/>
            <person name="Kondo S."/>
            <person name="Hamamoto M."/>
            <person name="Yoshikawa H."/>
        </authorList>
    </citation>
    <scope>NUCLEOTIDE SEQUENCE [LARGE SCALE GENOMIC DNA]</scope>
    <source>
        <strain evidence="6 7">NRRL Y-17804</strain>
    </source>
</reference>
<dbReference type="AlphaFoldDB" id="A0A0E9N8B6"/>
<keyword evidence="5" id="KW-0460">Magnesium</keyword>
<name>A0A0E9N8B6_SAICN</name>
<reference evidence="6 7" key="3">
    <citation type="journal article" date="2015" name="Genome Announc.">
        <title>Draft Genome Sequence of the Archiascomycetous Yeast Saitoella complicata.</title>
        <authorList>
            <person name="Yamauchi K."/>
            <person name="Kondo S."/>
            <person name="Hamamoto M."/>
            <person name="Takahashi Y."/>
            <person name="Ogura Y."/>
            <person name="Hayashi T."/>
            <person name="Nishida H."/>
        </authorList>
    </citation>
    <scope>NUCLEOTIDE SEQUENCE [LARGE SCALE GENOMIC DNA]</scope>
    <source>
        <strain evidence="6 7">NRRL Y-17804</strain>
    </source>
</reference>
<dbReference type="InterPro" id="IPR043129">
    <property type="entry name" value="ATPase_NBD"/>
</dbReference>
<keyword evidence="4 5" id="KW-0067">ATP-binding</keyword>
<comment type="pathway">
    <text evidence="5">Metabolic intermediate biosynthesis; acetyl-CoA biosynthesis; acetyl-CoA from acetate: step 1/2.</text>
</comment>
<dbReference type="SUPFAM" id="SSF53067">
    <property type="entry name" value="Actin-like ATPase domain"/>
    <property type="match status" value="2"/>
</dbReference>
<feature type="site" description="Transition state stabilizer" evidence="5">
    <location>
        <position position="273"/>
    </location>
</feature>
<keyword evidence="2 5" id="KW-0547">Nucleotide-binding</keyword>
<evidence type="ECO:0000256" key="1">
    <source>
        <dbReference type="ARBA" id="ARBA00022679"/>
    </source>
</evidence>
<dbReference type="PRINTS" id="PR00471">
    <property type="entry name" value="ACETATEKNASE"/>
</dbReference>
<feature type="binding site" evidence="5">
    <location>
        <position position="494"/>
    </location>
    <ligand>
        <name>Mg(2+)</name>
        <dbReference type="ChEBI" id="CHEBI:18420"/>
    </ligand>
</feature>
<dbReference type="InterPro" id="IPR000890">
    <property type="entry name" value="Aliphatic_acid_kin_short-chain"/>
</dbReference>
<feature type="binding site" evidence="5">
    <location>
        <position position="91"/>
    </location>
    <ligand>
        <name>Mg(2+)</name>
        <dbReference type="ChEBI" id="CHEBI:18420"/>
    </ligand>
</feature>
<dbReference type="Gene3D" id="3.30.420.40">
    <property type="match status" value="2"/>
</dbReference>
<dbReference type="NCBIfam" id="TIGR00016">
    <property type="entry name" value="ackA"/>
    <property type="match status" value="1"/>
</dbReference>
<evidence type="ECO:0000256" key="2">
    <source>
        <dbReference type="ARBA" id="ARBA00022741"/>
    </source>
</evidence>
<dbReference type="PROSITE" id="PS01076">
    <property type="entry name" value="ACETATE_KINASE_2"/>
    <property type="match status" value="1"/>
</dbReference>
<feature type="site" description="Transition state stabilizer" evidence="5">
    <location>
        <position position="334"/>
    </location>
</feature>
<dbReference type="EMBL" id="BACD03000002">
    <property type="protein sequence ID" value="GAO46152.1"/>
    <property type="molecule type" value="Genomic_DNA"/>
</dbReference>
<evidence type="ECO:0000256" key="4">
    <source>
        <dbReference type="ARBA" id="ARBA00022840"/>
    </source>
</evidence>
<evidence type="ECO:0000313" key="7">
    <source>
        <dbReference type="Proteomes" id="UP000033140"/>
    </source>
</evidence>
<dbReference type="UniPathway" id="UPA00340">
    <property type="reaction ID" value="UER00458"/>
</dbReference>
<dbReference type="Proteomes" id="UP000033140">
    <property type="component" value="Unassembled WGS sequence"/>
</dbReference>
<dbReference type="OMA" id="HKYVSQR"/>
<comment type="cofactor">
    <cofactor evidence="5">
        <name>Mg(2+)</name>
        <dbReference type="ChEBI" id="CHEBI:18420"/>
    </cofactor>
</comment>
<dbReference type="GO" id="GO:0008776">
    <property type="term" value="F:acetate kinase activity"/>
    <property type="evidence" value="ECO:0007669"/>
    <property type="project" value="UniProtKB-UniRule"/>
</dbReference>
<dbReference type="Pfam" id="PF00871">
    <property type="entry name" value="Acetate_kinase"/>
    <property type="match status" value="1"/>
</dbReference>
<sequence>MTDLKDDEPSILESCITAQPSTDFHSPVLSADDVGSDKQSTRGVTSFRCNISEFPNRNTATNDSQGPFNCVHQTKIPQEIMAVDSAILAINAGSSSVKFSLFSRDGKNLLVSADVKGLTSSLTTLNYTAFFTEDGSTIEEIEGQEVEVKDHEDAFKVFVGHLTSDDREDKKVLESGDKIEVTCHRIVHGGASPEPLVINDETYKRLDDLSDLAPLHNHPALLIVKACMKVLPKSKNVAYFDSSFHTTIPEHIFTYPVDPSLAKEKKIRKYGFHGLSYSFITKTVAKHLGKKVDDVNIVALHLGSGASACCIKGGKSLDTSMGLTPLEGLPGGTRSGTIDPSVPFHLLSNSSDMSSKAAKELHLSKAEQMLNKESGWKALCGTTDFGEVTKKAFADQPDEMCKIAFDLFVDRIIGYIGSYYVKLGGKVDALVFAGGIGEKGEKLRAAVGKYVECLGFQIDESKNGKAKGKETVEAISAEGGEGEGKKVLVVKTDEQGECARQLVENPPKFD</sequence>
<dbReference type="EC" id="2.7.2.1" evidence="5"/>
<feature type="binding site" evidence="5">
    <location>
        <position position="185"/>
    </location>
    <ligand>
        <name>substrate</name>
    </ligand>
</feature>
<dbReference type="HAMAP" id="MF_00020">
    <property type="entry name" value="Acetate_kinase"/>
    <property type="match status" value="1"/>
</dbReference>
<dbReference type="GO" id="GO:0006083">
    <property type="term" value="P:acetate metabolic process"/>
    <property type="evidence" value="ECO:0007669"/>
    <property type="project" value="TreeGrafter"/>
</dbReference>
<gene>
    <name evidence="6" type="ORF">G7K_0390-t1</name>
</gene>
<keyword evidence="7" id="KW-1185">Reference proteome</keyword>
<protein>
    <recommendedName>
        <fullName evidence="5">Probable acetate kinase</fullName>
        <ecNumber evidence="5">2.7.2.1</ecNumber>
    </recommendedName>
    <alternativeName>
        <fullName evidence="5">Acetokinase</fullName>
    </alternativeName>
</protein>
<feature type="binding site" evidence="5">
    <location>
        <position position="98"/>
    </location>
    <ligand>
        <name>ATP</name>
        <dbReference type="ChEBI" id="CHEBI:30616"/>
    </ligand>
</feature>
<dbReference type="InterPro" id="IPR023865">
    <property type="entry name" value="Aliphatic_acid_kinase_CS"/>
</dbReference>
<evidence type="ECO:0000313" key="6">
    <source>
        <dbReference type="EMBL" id="GAO46152.1"/>
    </source>
</evidence>
<dbReference type="PANTHER" id="PTHR21060:SF15">
    <property type="entry name" value="ACETATE KINASE-RELATED"/>
    <property type="match status" value="1"/>
</dbReference>
<reference evidence="6 7" key="1">
    <citation type="journal article" date="2011" name="J. Gen. Appl. Microbiol.">
        <title>Draft genome sequencing of the enigmatic yeast Saitoella complicata.</title>
        <authorList>
            <person name="Nishida H."/>
            <person name="Hamamoto M."/>
            <person name="Sugiyama J."/>
        </authorList>
    </citation>
    <scope>NUCLEOTIDE SEQUENCE [LARGE SCALE GENOMIC DNA]</scope>
    <source>
        <strain evidence="6 7">NRRL Y-17804</strain>
    </source>
</reference>
<dbReference type="GO" id="GO:0005524">
    <property type="term" value="F:ATP binding"/>
    <property type="evidence" value="ECO:0007669"/>
    <property type="project" value="UniProtKB-KW"/>
</dbReference>
<dbReference type="PANTHER" id="PTHR21060">
    <property type="entry name" value="ACETATE KINASE"/>
    <property type="match status" value="1"/>
</dbReference>
<comment type="catalytic activity">
    <reaction evidence="5">
        <text>acetate + ATP = acetyl phosphate + ADP</text>
        <dbReference type="Rhea" id="RHEA:11352"/>
        <dbReference type="ChEBI" id="CHEBI:22191"/>
        <dbReference type="ChEBI" id="CHEBI:30089"/>
        <dbReference type="ChEBI" id="CHEBI:30616"/>
        <dbReference type="ChEBI" id="CHEBI:456216"/>
        <dbReference type="EC" id="2.7.2.1"/>
    </reaction>
</comment>
<dbReference type="GO" id="GO:0000287">
    <property type="term" value="F:magnesium ion binding"/>
    <property type="evidence" value="ECO:0007669"/>
    <property type="project" value="UniProtKB-UniRule"/>
</dbReference>
<feature type="binding site" evidence="5">
    <location>
        <begin position="301"/>
        <end position="305"/>
    </location>
    <ligand>
        <name>ATP</name>
        <dbReference type="ChEBI" id="CHEBI:30616"/>
    </ligand>
</feature>
<dbReference type="PROSITE" id="PS01075">
    <property type="entry name" value="ACETATE_KINASE_1"/>
    <property type="match status" value="1"/>
</dbReference>
<dbReference type="InterPro" id="IPR004372">
    <property type="entry name" value="Ac/propionate_kinase"/>
</dbReference>
<evidence type="ECO:0000256" key="3">
    <source>
        <dbReference type="ARBA" id="ARBA00022777"/>
    </source>
</evidence>